<dbReference type="HOGENOM" id="CLU_1376500_0_0_9"/>
<protein>
    <submittedName>
        <fullName evidence="2">Uncharacterized protein</fullName>
    </submittedName>
</protein>
<gene>
    <name evidence="2" type="ORF">HMPREF9709_01687</name>
</gene>
<evidence type="ECO:0000313" key="3">
    <source>
        <dbReference type="Proteomes" id="UP000004191"/>
    </source>
</evidence>
<feature type="compositionally biased region" description="Acidic residues" evidence="1">
    <location>
        <begin position="182"/>
        <end position="198"/>
    </location>
</feature>
<organism evidence="2 3">
    <name type="scientific">Helcococcus kunzii ATCC 51366</name>
    <dbReference type="NCBI Taxonomy" id="883114"/>
    <lineage>
        <taxon>Bacteria</taxon>
        <taxon>Bacillati</taxon>
        <taxon>Bacillota</taxon>
        <taxon>Tissierellia</taxon>
        <taxon>Tissierellales</taxon>
        <taxon>Peptoniphilaceae</taxon>
        <taxon>Helcococcus</taxon>
    </lineage>
</organism>
<dbReference type="EMBL" id="AGEI01000031">
    <property type="protein sequence ID" value="EHR32073.1"/>
    <property type="molecule type" value="Genomic_DNA"/>
</dbReference>
<feature type="region of interest" description="Disordered" evidence="1">
    <location>
        <begin position="117"/>
        <end position="198"/>
    </location>
</feature>
<keyword evidence="3" id="KW-1185">Reference proteome</keyword>
<dbReference type="PATRIC" id="fig|883114.3.peg.1684"/>
<evidence type="ECO:0000256" key="1">
    <source>
        <dbReference type="SAM" id="MobiDB-lite"/>
    </source>
</evidence>
<name>H3NQS6_9FIRM</name>
<dbReference type="GeneID" id="96999623"/>
<dbReference type="eggNOG" id="COG3861">
    <property type="taxonomic scope" value="Bacteria"/>
</dbReference>
<dbReference type="OrthoDB" id="2388692at2"/>
<accession>H3NQS6</accession>
<dbReference type="AlphaFoldDB" id="H3NQS6"/>
<feature type="compositionally biased region" description="Basic and acidic residues" evidence="1">
    <location>
        <begin position="143"/>
        <end position="155"/>
    </location>
</feature>
<comment type="caution">
    <text evidence="2">The sequence shown here is derived from an EMBL/GenBank/DDBJ whole genome shotgun (WGS) entry which is preliminary data.</text>
</comment>
<reference evidence="2 3" key="1">
    <citation type="submission" date="2012-01" db="EMBL/GenBank/DDBJ databases">
        <title>The Genome Sequence of Helcococcus kunzii ATCC 51366.</title>
        <authorList>
            <consortium name="The Broad Institute Genome Sequencing Platform"/>
            <person name="Earl A."/>
            <person name="Ward D."/>
            <person name="Feldgarden M."/>
            <person name="Gevers D."/>
            <person name="Huys G."/>
            <person name="Young S.K."/>
            <person name="Zeng Q."/>
            <person name="Gargeya S."/>
            <person name="Fitzgerald M."/>
            <person name="Haas B."/>
            <person name="Abouelleil A."/>
            <person name="Alvarado L."/>
            <person name="Arachchi H.M."/>
            <person name="Berlin A."/>
            <person name="Chapman S.B."/>
            <person name="Gearin G."/>
            <person name="Goldberg J."/>
            <person name="Griggs A."/>
            <person name="Gujja S."/>
            <person name="Hansen M."/>
            <person name="Heiman D."/>
            <person name="Howarth C."/>
            <person name="Larimer J."/>
            <person name="Lui A."/>
            <person name="MacDonald P.J.P."/>
            <person name="McCowen C."/>
            <person name="Montmayeur A."/>
            <person name="Murphy C."/>
            <person name="Neiman D."/>
            <person name="Pearson M."/>
            <person name="Priest M."/>
            <person name="Roberts A."/>
            <person name="Saif S."/>
            <person name="Shea T."/>
            <person name="Sisk P."/>
            <person name="Stolte C."/>
            <person name="Sykes S."/>
            <person name="Wortman J."/>
            <person name="Nusbaum C."/>
            <person name="Birren B."/>
        </authorList>
    </citation>
    <scope>NUCLEOTIDE SEQUENCE [LARGE SCALE GENOMIC DNA]</scope>
    <source>
        <strain evidence="2 3">ATCC 51366</strain>
    </source>
</reference>
<dbReference type="RefSeq" id="WP_005399202.1">
    <property type="nucleotide sequence ID" value="NZ_JH601088.1"/>
</dbReference>
<evidence type="ECO:0000313" key="2">
    <source>
        <dbReference type="EMBL" id="EHR32073.1"/>
    </source>
</evidence>
<dbReference type="Proteomes" id="UP000004191">
    <property type="component" value="Unassembled WGS sequence"/>
</dbReference>
<sequence>MRNYEVFNTEQELLDRIQQLQETGYQYSEFEVYTSNELSEDSEYYYDVNKHDGEASFVDKVAAFFTGEDPEERVFSKYEWDEDSKEQAKRAIDNGLYVLVVDREGYYENEENFRYLDNPENRENDYINNPEYTGDGYVNNPEYNRDDVIADKEIGNESPTKKNRRELTDEDELSVENYTLYNEDDEELDYDEEEDDLL</sequence>
<dbReference type="STRING" id="883114.HMPREF9709_01687"/>
<proteinExistence type="predicted"/>